<feature type="domain" description="PKD" evidence="3">
    <location>
        <begin position="368"/>
        <end position="446"/>
    </location>
</feature>
<dbReference type="InterPro" id="IPR035986">
    <property type="entry name" value="PKD_dom_sf"/>
</dbReference>
<dbReference type="Pfam" id="PF18911">
    <property type="entry name" value="PKD_4"/>
    <property type="match status" value="6"/>
</dbReference>
<sequence length="592" mass="63582">MVTTNNLLKKIAGIALVLCLLFSLTPAGAATGGYIEVGTIPVPDFTGTPLKGTAPLVVQFTDESAGAKTNMKYLWDFGDGSTSTEKNPKHTYTKEGYFTVTLTVTNDYGAKNMSKKDYVYVGSGPIANFTADKTSSTSSMNVKFTDQSTGSPTSWSWDFGDGTTSSEKSPSHTYSKLGSYNVSLTVSNSFGKDTMTKSSYININAAPYVFFTANTSGTRQIAFTSFANVTEPATYSWNFGDGTTSSEKNPTHTFKSSGRYTVSLTVGDKYSNYTYTIKDLSVPDPIKADFTASNNIGGSPLKVQFTDNSSGNNLSYHWNFGDGTTSNEKNPSHTYNNSGTYNVALTVIGGCGVDSVIKNGVVSVGKTPVAEFSGTPKSGTEPLTVQFTDNSKGENLKYSWDFGDGKTSAEKNPSHVYEKSGTYTVKLTVSNSYGNNTATKDKYISVGSVPRANFKADVLSGIAPHPVQFTDLSTGEPTSWSWDFGDGGTSTEKNPKHTYQKSGYYNVTLTVKNSYGESSLYRMGDGQEVWAEDANKTEEVPPAEPETNETGNVTPEPEPEKTKTAIPGFSLLMAIAAIFCLAGVGAFYNRRK</sequence>
<name>A0A484F5U0_9EURY</name>
<dbReference type="RefSeq" id="WP_133516707.1">
    <property type="nucleotide sequence ID" value="NZ_JAHDUW010000001.1"/>
</dbReference>
<dbReference type="InterPro" id="IPR022409">
    <property type="entry name" value="PKD/Chitinase_dom"/>
</dbReference>
<feature type="domain" description="PKD" evidence="3">
    <location>
        <begin position="125"/>
        <end position="208"/>
    </location>
</feature>
<evidence type="ECO:0000256" key="2">
    <source>
        <dbReference type="SAM" id="Phobius"/>
    </source>
</evidence>
<feature type="domain" description="PKD" evidence="3">
    <location>
        <begin position="41"/>
        <end position="126"/>
    </location>
</feature>
<evidence type="ECO:0000256" key="1">
    <source>
        <dbReference type="SAM" id="MobiDB-lite"/>
    </source>
</evidence>
<organism evidence="4 5">
    <name type="scientific">Methanimicrococcus blatticola</name>
    <dbReference type="NCBI Taxonomy" id="91560"/>
    <lineage>
        <taxon>Archaea</taxon>
        <taxon>Methanobacteriati</taxon>
        <taxon>Methanobacteriota</taxon>
        <taxon>Stenosarchaea group</taxon>
        <taxon>Methanomicrobia</taxon>
        <taxon>Methanosarcinales</taxon>
        <taxon>Methanosarcinaceae</taxon>
        <taxon>Methanimicrococcus</taxon>
    </lineage>
</organism>
<evidence type="ECO:0000259" key="3">
    <source>
        <dbReference type="PROSITE" id="PS50093"/>
    </source>
</evidence>
<protein>
    <submittedName>
        <fullName evidence="4">PKD repeat protein</fullName>
    </submittedName>
</protein>
<evidence type="ECO:0000313" key="4">
    <source>
        <dbReference type="EMBL" id="TDQ71129.1"/>
    </source>
</evidence>
<dbReference type="EMBL" id="SNYS01000005">
    <property type="protein sequence ID" value="TDQ71129.1"/>
    <property type="molecule type" value="Genomic_DNA"/>
</dbReference>
<dbReference type="Proteomes" id="UP000294855">
    <property type="component" value="Unassembled WGS sequence"/>
</dbReference>
<dbReference type="AlphaFoldDB" id="A0A484F5U0"/>
<dbReference type="PANTHER" id="PTHR36842">
    <property type="entry name" value="PROTEIN TOLB HOMOLOG"/>
    <property type="match status" value="1"/>
</dbReference>
<keyword evidence="2" id="KW-0812">Transmembrane</keyword>
<dbReference type="PANTHER" id="PTHR36842:SF1">
    <property type="entry name" value="PROTEIN TOLB"/>
    <property type="match status" value="1"/>
</dbReference>
<dbReference type="InterPro" id="IPR013783">
    <property type="entry name" value="Ig-like_fold"/>
</dbReference>
<proteinExistence type="predicted"/>
<keyword evidence="5" id="KW-1185">Reference proteome</keyword>
<feature type="domain" description="PKD" evidence="3">
    <location>
        <begin position="450"/>
        <end position="519"/>
    </location>
</feature>
<keyword evidence="2" id="KW-1133">Transmembrane helix</keyword>
<dbReference type="Gene3D" id="2.60.40.10">
    <property type="entry name" value="Immunoglobulins"/>
    <property type="match status" value="6"/>
</dbReference>
<feature type="domain" description="PKD" evidence="3">
    <location>
        <begin position="231"/>
        <end position="282"/>
    </location>
</feature>
<dbReference type="CDD" id="cd00146">
    <property type="entry name" value="PKD"/>
    <property type="match status" value="6"/>
</dbReference>
<keyword evidence="2" id="KW-0472">Membrane</keyword>
<feature type="region of interest" description="Disordered" evidence="1">
    <location>
        <begin position="533"/>
        <end position="561"/>
    </location>
</feature>
<gene>
    <name evidence="4" type="ORF">C7391_0229</name>
</gene>
<dbReference type="FunFam" id="2.60.40.10:FF:000270">
    <property type="entry name" value="Cell surface protein"/>
    <property type="match status" value="5"/>
</dbReference>
<dbReference type="SUPFAM" id="SSF49299">
    <property type="entry name" value="PKD domain"/>
    <property type="match status" value="6"/>
</dbReference>
<feature type="domain" description="PKD" evidence="3">
    <location>
        <begin position="286"/>
        <end position="352"/>
    </location>
</feature>
<dbReference type="SMART" id="SM00089">
    <property type="entry name" value="PKD"/>
    <property type="match status" value="6"/>
</dbReference>
<comment type="caution">
    <text evidence="4">The sequence shown here is derived from an EMBL/GenBank/DDBJ whole genome shotgun (WGS) entry which is preliminary data.</text>
</comment>
<dbReference type="PROSITE" id="PS50093">
    <property type="entry name" value="PKD"/>
    <property type="match status" value="6"/>
</dbReference>
<dbReference type="InterPro" id="IPR000601">
    <property type="entry name" value="PKD_dom"/>
</dbReference>
<accession>A0A484F5U0</accession>
<evidence type="ECO:0000313" key="5">
    <source>
        <dbReference type="Proteomes" id="UP000294855"/>
    </source>
</evidence>
<reference evidence="4 5" key="1">
    <citation type="submission" date="2019-03" db="EMBL/GenBank/DDBJ databases">
        <title>Genomic Encyclopedia of Type Strains, Phase IV (KMG-IV): sequencing the most valuable type-strain genomes for metagenomic binning, comparative biology and taxonomic classification.</title>
        <authorList>
            <person name="Goeker M."/>
        </authorList>
    </citation>
    <scope>NUCLEOTIDE SEQUENCE [LARGE SCALE GENOMIC DNA]</scope>
    <source>
        <strain evidence="4 5">DSM 13328</strain>
    </source>
</reference>
<feature type="transmembrane region" description="Helical" evidence="2">
    <location>
        <begin position="565"/>
        <end position="588"/>
    </location>
</feature>